<dbReference type="EMBL" id="HBHL01007257">
    <property type="protein sequence ID" value="CAD9715826.1"/>
    <property type="molecule type" value="Transcribed_RNA"/>
</dbReference>
<dbReference type="InterPro" id="IPR001611">
    <property type="entry name" value="Leu-rich_rpt"/>
</dbReference>
<feature type="transmembrane region" description="Helical" evidence="5">
    <location>
        <begin position="729"/>
        <end position="752"/>
    </location>
</feature>
<feature type="region of interest" description="Disordered" evidence="4">
    <location>
        <begin position="292"/>
        <end position="342"/>
    </location>
</feature>
<dbReference type="OrthoDB" id="266138at2759"/>
<evidence type="ECO:0000256" key="2">
    <source>
        <dbReference type="ARBA" id="ARBA00022614"/>
    </source>
</evidence>
<feature type="transmembrane region" description="Helical" evidence="5">
    <location>
        <begin position="696"/>
        <end position="717"/>
    </location>
</feature>
<feature type="transmembrane region" description="Helical" evidence="5">
    <location>
        <begin position="772"/>
        <end position="798"/>
    </location>
</feature>
<feature type="compositionally biased region" description="Polar residues" evidence="4">
    <location>
        <begin position="866"/>
        <end position="880"/>
    </location>
</feature>
<dbReference type="InterPro" id="IPR032675">
    <property type="entry name" value="LRR_dom_sf"/>
</dbReference>
<dbReference type="PANTHER" id="PTHR18849">
    <property type="entry name" value="LEUCINE RICH REPEAT PROTEIN"/>
    <property type="match status" value="1"/>
</dbReference>
<evidence type="ECO:0000256" key="5">
    <source>
        <dbReference type="SAM" id="Phobius"/>
    </source>
</evidence>
<evidence type="ECO:0008006" key="9">
    <source>
        <dbReference type="Google" id="ProtNLM"/>
    </source>
</evidence>
<proteinExistence type="predicted"/>
<dbReference type="AlphaFoldDB" id="A0A5B8MV21"/>
<keyword evidence="8" id="KW-1185">Reference proteome</keyword>
<protein>
    <recommendedName>
        <fullName evidence="9">Leucine-rich repeat domain-containing protein</fullName>
    </recommendedName>
</protein>
<name>A0A5B8MV21_9CHLO</name>
<reference evidence="7 8" key="1">
    <citation type="submission" date="2018-07" db="EMBL/GenBank/DDBJ databases">
        <title>The complete nuclear genome of the prasinophyte Chloropicon primus (CCMP1205).</title>
        <authorList>
            <person name="Pombert J.-F."/>
            <person name="Otis C."/>
            <person name="Turmel M."/>
            <person name="Lemieux C."/>
        </authorList>
    </citation>
    <scope>NUCLEOTIDE SEQUENCE [LARGE SCALE GENOMIC DNA]</scope>
    <source>
        <strain evidence="7 8">CCMP1205</strain>
    </source>
</reference>
<feature type="transmembrane region" description="Helical" evidence="5">
    <location>
        <begin position="506"/>
        <end position="527"/>
    </location>
</feature>
<feature type="compositionally biased region" description="Polar residues" evidence="4">
    <location>
        <begin position="962"/>
        <end position="971"/>
    </location>
</feature>
<keyword evidence="3" id="KW-0677">Repeat</keyword>
<comment type="subcellular location">
    <subcellularLocation>
        <location evidence="1">Cytoplasm</location>
        <location evidence="1">Cytoskeleton</location>
        <location evidence="1">Cilium axoneme</location>
    </subcellularLocation>
</comment>
<dbReference type="PANTHER" id="PTHR18849:SF0">
    <property type="entry name" value="CILIA- AND FLAGELLA-ASSOCIATED PROTEIN 410-RELATED"/>
    <property type="match status" value="1"/>
</dbReference>
<dbReference type="Gene3D" id="3.80.10.10">
    <property type="entry name" value="Ribonuclease Inhibitor"/>
    <property type="match status" value="2"/>
</dbReference>
<dbReference type="Proteomes" id="UP000316726">
    <property type="component" value="Chromosome 10"/>
</dbReference>
<feature type="region of interest" description="Disordered" evidence="4">
    <location>
        <begin position="895"/>
        <end position="919"/>
    </location>
</feature>
<sequence length="979" mass="109592">MWFQEKENGEIHIVASARGITSCQGLLESLEESKYKRVTKADVSFNSLKSLRGLEALSSLRSLDIRCNNVSSLRDLLPVLQRCDELRHVRMKECGRFAKDPKVYAQDVCREVPGLQTVDGIKNAYMLSEQQQRAQRFLNRVFGIGPNQIADLDLNGKEICGEDFACVLRALSHLPVIRLQMQNNPASQIRGYRCYVVSMVKSLKILDGRPVTSDERVNATREISQVTKEVASVQLEVDKQRVIQTMLGRSPSTSVSFSYPKSATSMYRDIYENSSFVIEELNAEDYERQKRCTGHSADPVTPGQDFRALTPSTSNSSLAPRKLSFSEVSKPPQSQPRTGTKGKINLMLVASKPLREDIVEFLEDDETGAPLVKNLDMPEIFRGLENAPIQAISGRIWSKLEILVNYLQIYRLIFRFSIPWPAIWFGLNNESDITTWIFHYVPSLLFQGKQKSNKTNLAIFLVFLFLPILLLGVFFASVVDRIVPQKVDNIILKISGYSWKMLRKRAALFGMTVSYLPLANSMLSMLIPTRSEGGAIVIKGLPYTPWPNHISEFVLSEHWPMIVAFVAGLVYIIGIPCVWSLLIRKGSREASAAHAVDEVGKQIIDLRQDLYMAREKGEATSSYEAEMEDLIIERERAYDLLYAKAVREYHKPQTFLFEDYHEVAKYWKIVIMVWKIVMLINVLGLGALAFTMSAKFIPVQTTCGLVFVGTMLVTSCVKRPFQASSENMLEIVLIGANLMNASIGFLLSIVAQARSDEIVHDLFNSDEVSGNVTGGILIIVNALAVCFAIGVIVATPWLNRLSRNEIKRLKDYNIQHAVRQLQSQASTQVPEKGTSSARATSSNAKSRLGSAQGSELKQRRPRKTPSSRQGSKACTPTFDPNNLHEEMHNMARACNSMPCNSRESKKSQGSSKKQPLKKSKSIIMQLFDGNYSSPFYKRLQRLRNASPNSAGGQGLDEHMAPNSVNRESSGKSPLPYASP</sequence>
<evidence type="ECO:0000256" key="1">
    <source>
        <dbReference type="ARBA" id="ARBA00004430"/>
    </source>
</evidence>
<dbReference type="PROSITE" id="PS51450">
    <property type="entry name" value="LRR"/>
    <property type="match status" value="1"/>
</dbReference>
<keyword evidence="5" id="KW-0812">Transmembrane</keyword>
<reference evidence="6" key="2">
    <citation type="submission" date="2021-01" db="EMBL/GenBank/DDBJ databases">
        <authorList>
            <person name="Corre E."/>
            <person name="Pelletier E."/>
            <person name="Niang G."/>
            <person name="Scheremetjew M."/>
            <person name="Finn R."/>
            <person name="Kale V."/>
            <person name="Holt S."/>
            <person name="Cochrane G."/>
            <person name="Meng A."/>
            <person name="Brown T."/>
            <person name="Cohen L."/>
        </authorList>
    </citation>
    <scope>NUCLEOTIDE SEQUENCE</scope>
    <source>
        <strain evidence="6">CCMP1205</strain>
    </source>
</reference>
<keyword evidence="2" id="KW-0433">Leucine-rich repeat</keyword>
<dbReference type="STRING" id="1764295.A0A5B8MV21"/>
<evidence type="ECO:0000313" key="8">
    <source>
        <dbReference type="Proteomes" id="UP000316726"/>
    </source>
</evidence>
<organism evidence="7 8">
    <name type="scientific">Chloropicon primus</name>
    <dbReference type="NCBI Taxonomy" id="1764295"/>
    <lineage>
        <taxon>Eukaryota</taxon>
        <taxon>Viridiplantae</taxon>
        <taxon>Chlorophyta</taxon>
        <taxon>Chloropicophyceae</taxon>
        <taxon>Chloropicales</taxon>
        <taxon>Chloropicaceae</taxon>
        <taxon>Chloropicon</taxon>
    </lineage>
</organism>
<dbReference type="EMBL" id="CP031043">
    <property type="protein sequence ID" value="QDZ23342.1"/>
    <property type="molecule type" value="Genomic_DNA"/>
</dbReference>
<keyword evidence="5" id="KW-0472">Membrane</keyword>
<feature type="transmembrane region" description="Helical" evidence="5">
    <location>
        <begin position="669"/>
        <end position="690"/>
    </location>
</feature>
<dbReference type="GO" id="GO:0005930">
    <property type="term" value="C:axoneme"/>
    <property type="evidence" value="ECO:0007669"/>
    <property type="project" value="UniProtKB-SubCell"/>
</dbReference>
<gene>
    <name evidence="7" type="ORF">A3770_10p58600</name>
    <name evidence="6" type="ORF">CPRI1469_LOCUS4682</name>
</gene>
<evidence type="ECO:0000313" key="6">
    <source>
        <dbReference type="EMBL" id="CAD9715826.1"/>
    </source>
</evidence>
<dbReference type="SUPFAM" id="SSF52058">
    <property type="entry name" value="L domain-like"/>
    <property type="match status" value="2"/>
</dbReference>
<accession>A0A5B8MV21</accession>
<feature type="transmembrane region" description="Helical" evidence="5">
    <location>
        <begin position="561"/>
        <end position="582"/>
    </location>
</feature>
<evidence type="ECO:0000256" key="4">
    <source>
        <dbReference type="SAM" id="MobiDB-lite"/>
    </source>
</evidence>
<feature type="transmembrane region" description="Helical" evidence="5">
    <location>
        <begin position="457"/>
        <end position="479"/>
    </location>
</feature>
<feature type="region of interest" description="Disordered" evidence="4">
    <location>
        <begin position="821"/>
        <end position="883"/>
    </location>
</feature>
<keyword evidence="5" id="KW-1133">Transmembrane helix</keyword>
<feature type="region of interest" description="Disordered" evidence="4">
    <location>
        <begin position="942"/>
        <end position="979"/>
    </location>
</feature>
<evidence type="ECO:0000313" key="7">
    <source>
        <dbReference type="EMBL" id="QDZ23342.1"/>
    </source>
</evidence>
<feature type="compositionally biased region" description="Polar residues" evidence="4">
    <location>
        <begin position="821"/>
        <end position="855"/>
    </location>
</feature>
<evidence type="ECO:0000256" key="3">
    <source>
        <dbReference type="ARBA" id="ARBA00022737"/>
    </source>
</evidence>